<reference evidence="1 2" key="1">
    <citation type="journal article" date="2020" name="Cell">
        <title>Large-Scale Comparative Analyses of Tick Genomes Elucidate Their Genetic Diversity and Vector Capacities.</title>
        <authorList>
            <consortium name="Tick Genome and Microbiome Consortium (TIGMIC)"/>
            <person name="Jia N."/>
            <person name="Wang J."/>
            <person name="Shi W."/>
            <person name="Du L."/>
            <person name="Sun Y."/>
            <person name="Zhan W."/>
            <person name="Jiang J.F."/>
            <person name="Wang Q."/>
            <person name="Zhang B."/>
            <person name="Ji P."/>
            <person name="Bell-Sakyi L."/>
            <person name="Cui X.M."/>
            <person name="Yuan T.T."/>
            <person name="Jiang B.G."/>
            <person name="Yang W.F."/>
            <person name="Lam T.T."/>
            <person name="Chang Q.C."/>
            <person name="Ding S.J."/>
            <person name="Wang X.J."/>
            <person name="Zhu J.G."/>
            <person name="Ruan X.D."/>
            <person name="Zhao L."/>
            <person name="Wei J.T."/>
            <person name="Ye R.Z."/>
            <person name="Que T.C."/>
            <person name="Du C.H."/>
            <person name="Zhou Y.H."/>
            <person name="Cheng J.X."/>
            <person name="Dai P.F."/>
            <person name="Guo W.B."/>
            <person name="Han X.H."/>
            <person name="Huang E.J."/>
            <person name="Li L.F."/>
            <person name="Wei W."/>
            <person name="Gao Y.C."/>
            <person name="Liu J.Z."/>
            <person name="Shao H.Z."/>
            <person name="Wang X."/>
            <person name="Wang C.C."/>
            <person name="Yang T.C."/>
            <person name="Huo Q.B."/>
            <person name="Li W."/>
            <person name="Chen H.Y."/>
            <person name="Chen S.E."/>
            <person name="Zhou L.G."/>
            <person name="Ni X.B."/>
            <person name="Tian J.H."/>
            <person name="Sheng Y."/>
            <person name="Liu T."/>
            <person name="Pan Y.S."/>
            <person name="Xia L.Y."/>
            <person name="Li J."/>
            <person name="Zhao F."/>
            <person name="Cao W.C."/>
        </authorList>
    </citation>
    <scope>NUCLEOTIDE SEQUENCE [LARGE SCALE GENOMIC DNA]</scope>
    <source>
        <strain evidence="1">Iper-2018</strain>
    </source>
</reference>
<keyword evidence="2" id="KW-1185">Reference proteome</keyword>
<evidence type="ECO:0000313" key="1">
    <source>
        <dbReference type="EMBL" id="KAG0435951.1"/>
    </source>
</evidence>
<comment type="caution">
    <text evidence="1">The sequence shown here is derived from an EMBL/GenBank/DDBJ whole genome shotgun (WGS) entry which is preliminary data.</text>
</comment>
<dbReference type="EMBL" id="JABSTQ010007281">
    <property type="protein sequence ID" value="KAG0435951.1"/>
    <property type="molecule type" value="Genomic_DNA"/>
</dbReference>
<proteinExistence type="predicted"/>
<organism evidence="1 2">
    <name type="scientific">Ixodes persulcatus</name>
    <name type="common">Taiga tick</name>
    <dbReference type="NCBI Taxonomy" id="34615"/>
    <lineage>
        <taxon>Eukaryota</taxon>
        <taxon>Metazoa</taxon>
        <taxon>Ecdysozoa</taxon>
        <taxon>Arthropoda</taxon>
        <taxon>Chelicerata</taxon>
        <taxon>Arachnida</taxon>
        <taxon>Acari</taxon>
        <taxon>Parasitiformes</taxon>
        <taxon>Ixodida</taxon>
        <taxon>Ixodoidea</taxon>
        <taxon>Ixodidae</taxon>
        <taxon>Ixodinae</taxon>
        <taxon>Ixodes</taxon>
    </lineage>
</organism>
<name>A0AC60QLH5_IXOPE</name>
<sequence length="298" mass="33226">MVSPKDTEREDFSEPDSWLGKPMEGQPRLVDPKVLEFIREHWTPKGLPEVEKRSLEGGPITAQDQALKECQDSLAAALGPLVALLEAPPGTHNQEGLQCRSAQQNSTGTTFLALIELEDGIASAIVKASKDLLTHMGLNTKCLLGTGVDNTSMNTGVNNGVFRRMKQLLYQMYSDPLNKLYLLYVQPILREVQRTSKAYEKNDVDPAKLLEDLKLLIKAVSSKMLILMANIDPLCQFIDGHLDPKPYLKYEFEKLTNTVTATPDAQLVRQCCTAFTVKLSNQLRQRLPLDFKVLQAMA</sequence>
<accession>A0AC60QLH5</accession>
<protein>
    <submittedName>
        <fullName evidence="1">Uncharacterized protein</fullName>
    </submittedName>
</protein>
<evidence type="ECO:0000313" key="2">
    <source>
        <dbReference type="Proteomes" id="UP000805193"/>
    </source>
</evidence>
<gene>
    <name evidence="1" type="ORF">HPB47_018225</name>
</gene>
<dbReference type="Proteomes" id="UP000805193">
    <property type="component" value="Unassembled WGS sequence"/>
</dbReference>